<reference evidence="3" key="1">
    <citation type="submission" date="2019-09" db="EMBL/GenBank/DDBJ databases">
        <title>Mumia zhuanghuii sp. nov. isolated from the intestinal contents of plateau pika (Ochotona curzoniae) in the Qinghai-Tibet plateau of China.</title>
        <authorList>
            <person name="Tian Z."/>
        </authorList>
    </citation>
    <scope>NUCLEOTIDE SEQUENCE [LARGE SCALE GENOMIC DNA]</scope>
    <source>
        <strain evidence="3">JCM 30598</strain>
    </source>
</reference>
<dbReference type="OrthoDB" id="21421at2"/>
<dbReference type="AlphaFoldDB" id="A0A5J5J7W6"/>
<protein>
    <recommendedName>
        <fullName evidence="1">YchJ-like middle NTF2-like domain-containing protein</fullName>
    </recommendedName>
</protein>
<dbReference type="Proteomes" id="UP000325827">
    <property type="component" value="Unassembled WGS sequence"/>
</dbReference>
<accession>A0A5J5J7W6</accession>
<evidence type="ECO:0000313" key="3">
    <source>
        <dbReference type="Proteomes" id="UP000325827"/>
    </source>
</evidence>
<dbReference type="SUPFAM" id="SSF54427">
    <property type="entry name" value="NTF2-like"/>
    <property type="match status" value="1"/>
</dbReference>
<proteinExistence type="predicted"/>
<organism evidence="2 3">
    <name type="scientific">Microbacterium rhizomatis</name>
    <dbReference type="NCBI Taxonomy" id="1631477"/>
    <lineage>
        <taxon>Bacteria</taxon>
        <taxon>Bacillati</taxon>
        <taxon>Actinomycetota</taxon>
        <taxon>Actinomycetes</taxon>
        <taxon>Micrococcales</taxon>
        <taxon>Microbacteriaceae</taxon>
        <taxon>Microbacterium</taxon>
    </lineage>
</organism>
<dbReference type="InterPro" id="IPR032710">
    <property type="entry name" value="NTF2-like_dom_sf"/>
</dbReference>
<sequence>MGASSTSERGFPPVRDADACPCASGAAFGSCCAPALRGTPAPTAEAVMRSRYTAFFIGDAGYLADSWHPGTRPDDIALDPALRWQGLTIVDVQGGAEGDTRGSVEFRARWRDGSESGELCERSRFVRQSERWWYLDGKVR</sequence>
<name>A0A5J5J7W6_9MICO</name>
<dbReference type="InterPro" id="IPR048469">
    <property type="entry name" value="YchJ-like_M"/>
</dbReference>
<evidence type="ECO:0000313" key="2">
    <source>
        <dbReference type="EMBL" id="KAA9110883.1"/>
    </source>
</evidence>
<dbReference type="Pfam" id="PF17775">
    <property type="entry name" value="YchJ_M-like"/>
    <property type="match status" value="1"/>
</dbReference>
<dbReference type="RefSeq" id="WP_150447656.1">
    <property type="nucleotide sequence ID" value="NZ_VYSA01000001.1"/>
</dbReference>
<dbReference type="EMBL" id="VYSA01000001">
    <property type="protein sequence ID" value="KAA9110883.1"/>
    <property type="molecule type" value="Genomic_DNA"/>
</dbReference>
<gene>
    <name evidence="2" type="ORF">F6B43_04415</name>
</gene>
<dbReference type="Gene3D" id="3.10.450.50">
    <property type="match status" value="1"/>
</dbReference>
<feature type="domain" description="YchJ-like middle NTF2-like" evidence="1">
    <location>
        <begin position="43"/>
        <end position="137"/>
    </location>
</feature>
<comment type="caution">
    <text evidence="2">The sequence shown here is derived from an EMBL/GenBank/DDBJ whole genome shotgun (WGS) entry which is preliminary data.</text>
</comment>
<keyword evidence="3" id="KW-1185">Reference proteome</keyword>
<evidence type="ECO:0000259" key="1">
    <source>
        <dbReference type="Pfam" id="PF17775"/>
    </source>
</evidence>